<dbReference type="Gene3D" id="3.40.50.1000">
    <property type="entry name" value="HAD superfamily/HAD-like"/>
    <property type="match status" value="1"/>
</dbReference>
<dbReference type="Pfam" id="PF00702">
    <property type="entry name" value="Hydrolase"/>
    <property type="match status" value="1"/>
</dbReference>
<dbReference type="NCBIfam" id="TIGR01509">
    <property type="entry name" value="HAD-SF-IA-v3"/>
    <property type="match status" value="1"/>
</dbReference>
<dbReference type="SFLD" id="SFLDS00003">
    <property type="entry name" value="Haloacid_Dehalogenase"/>
    <property type="match status" value="1"/>
</dbReference>
<accession>A0A8I2B365</accession>
<dbReference type="PANTHER" id="PTHR43611">
    <property type="entry name" value="ALPHA-D-GLUCOSE 1-PHOSPHATE PHOSPHATASE"/>
    <property type="match status" value="1"/>
</dbReference>
<organism evidence="1 2">
    <name type="scientific">Plesiomonas shigelloides</name>
    <name type="common">Aeromonas shigelloides</name>
    <dbReference type="NCBI Taxonomy" id="703"/>
    <lineage>
        <taxon>Bacteria</taxon>
        <taxon>Pseudomonadati</taxon>
        <taxon>Pseudomonadota</taxon>
        <taxon>Gammaproteobacteria</taxon>
        <taxon>Enterobacterales</taxon>
        <taxon>Enterobacteriaceae</taxon>
        <taxon>Plesiomonas</taxon>
    </lineage>
</organism>
<dbReference type="Gene3D" id="1.10.150.240">
    <property type="entry name" value="Putative phosphatase, domain 2"/>
    <property type="match status" value="1"/>
</dbReference>
<dbReference type="PRINTS" id="PR00413">
    <property type="entry name" value="HADHALOGNASE"/>
</dbReference>
<dbReference type="RefSeq" id="WP_207542128.1">
    <property type="nucleotide sequence ID" value="NZ_CP076372.1"/>
</dbReference>
<gene>
    <name evidence="1" type="ORF">J2R62_09905</name>
</gene>
<proteinExistence type="predicted"/>
<evidence type="ECO:0000313" key="1">
    <source>
        <dbReference type="EMBL" id="MBO1108536.1"/>
    </source>
</evidence>
<keyword evidence="1" id="KW-0378">Hydrolase</keyword>
<dbReference type="Proteomes" id="UP000664658">
    <property type="component" value="Unassembled WGS sequence"/>
</dbReference>
<dbReference type="InterPro" id="IPR023214">
    <property type="entry name" value="HAD_sf"/>
</dbReference>
<dbReference type="SUPFAM" id="SSF56784">
    <property type="entry name" value="HAD-like"/>
    <property type="match status" value="1"/>
</dbReference>
<dbReference type="InterPro" id="IPR036412">
    <property type="entry name" value="HAD-like_sf"/>
</dbReference>
<dbReference type="AlphaFoldDB" id="A0A8I2B365"/>
<dbReference type="CDD" id="cd02603">
    <property type="entry name" value="HAD_sEH-N_like"/>
    <property type="match status" value="1"/>
</dbReference>
<sequence>MLYIFDLGNVIIDIDFQRVLQVWSQHSEVPVATLQARFTHDAAFCEHERGTLSDAEFAEAVNRVLGMQLSFAQFAEGWQAIFGALRMPVIERMQQLRAAGETVVVLSNTNALHCELWPSLYPQVAHSADRVYLSNEMGWRKPQPQIYQQVLADTGFTPAQSCFFDDNADNIAAARALGIESVWVKDAQTVLEYFRQRDLGA</sequence>
<dbReference type="EMBL" id="JAFNAA010000009">
    <property type="protein sequence ID" value="MBO1108536.1"/>
    <property type="molecule type" value="Genomic_DNA"/>
</dbReference>
<protein>
    <submittedName>
        <fullName evidence="1">HAD-IA family hydrolase</fullName>
    </submittedName>
</protein>
<dbReference type="SFLD" id="SFLDG01129">
    <property type="entry name" value="C1.5:_HAD__Beta-PGM__Phosphata"/>
    <property type="match status" value="1"/>
</dbReference>
<dbReference type="PANTHER" id="PTHR43611:SF3">
    <property type="entry name" value="FLAVIN MONONUCLEOTIDE HYDROLASE 1, CHLOROPLATIC"/>
    <property type="match status" value="1"/>
</dbReference>
<name>A0A8I2B365_PLESH</name>
<dbReference type="InterPro" id="IPR006439">
    <property type="entry name" value="HAD-SF_hydro_IA"/>
</dbReference>
<evidence type="ECO:0000313" key="2">
    <source>
        <dbReference type="Proteomes" id="UP000664658"/>
    </source>
</evidence>
<dbReference type="GO" id="GO:0046872">
    <property type="term" value="F:metal ion binding"/>
    <property type="evidence" value="ECO:0007669"/>
    <property type="project" value="UniProtKB-ARBA"/>
</dbReference>
<comment type="caution">
    <text evidence="1">The sequence shown here is derived from an EMBL/GenBank/DDBJ whole genome shotgun (WGS) entry which is preliminary data.</text>
</comment>
<dbReference type="InterPro" id="IPR023198">
    <property type="entry name" value="PGP-like_dom2"/>
</dbReference>
<dbReference type="GO" id="GO:0016787">
    <property type="term" value="F:hydrolase activity"/>
    <property type="evidence" value="ECO:0007669"/>
    <property type="project" value="UniProtKB-KW"/>
</dbReference>
<reference evidence="1" key="1">
    <citation type="submission" date="2021-03" db="EMBL/GenBank/DDBJ databases">
        <title>Plesiomonas shigelloides zfcc0051, isolated from zebrafish feces.</title>
        <authorList>
            <person name="Vanderhoek Z."/>
            <person name="Gaulke C."/>
        </authorList>
    </citation>
    <scope>NUCLEOTIDE SEQUENCE</scope>
    <source>
        <strain evidence="1">Zfcc0051</strain>
    </source>
</reference>